<evidence type="ECO:0000313" key="3">
    <source>
        <dbReference type="EMBL" id="MRW93797.1"/>
    </source>
</evidence>
<accession>A0A6I2L991</accession>
<dbReference type="Proteomes" id="UP000433309">
    <property type="component" value="Unassembled WGS sequence"/>
</dbReference>
<keyword evidence="2" id="KW-0732">Signal</keyword>
<dbReference type="PANTHER" id="PTHR11102:SF160">
    <property type="entry name" value="ERAD-ASSOCIATED E3 UBIQUITIN-PROTEIN LIGASE COMPONENT HRD3"/>
    <property type="match status" value="1"/>
</dbReference>
<protein>
    <recommendedName>
        <fullName evidence="5">Sel1 repeat family protein</fullName>
    </recommendedName>
</protein>
<feature type="region of interest" description="Disordered" evidence="1">
    <location>
        <begin position="126"/>
        <end position="156"/>
    </location>
</feature>
<dbReference type="AlphaFoldDB" id="A0A6I2L991"/>
<dbReference type="PANTHER" id="PTHR11102">
    <property type="entry name" value="SEL-1-LIKE PROTEIN"/>
    <property type="match status" value="1"/>
</dbReference>
<evidence type="ECO:0000256" key="1">
    <source>
        <dbReference type="SAM" id="MobiDB-lite"/>
    </source>
</evidence>
<gene>
    <name evidence="3" type="ORF">GJ699_27755</name>
</gene>
<name>A0A6I2L991_9BURK</name>
<reference evidence="3 4" key="1">
    <citation type="submission" date="2019-11" db="EMBL/GenBank/DDBJ databases">
        <title>Novel species isolated from a subtropical stream in China.</title>
        <authorList>
            <person name="Lu H."/>
        </authorList>
    </citation>
    <scope>NUCLEOTIDE SEQUENCE [LARGE SCALE GENOMIC DNA]</scope>
    <source>
        <strain evidence="3 4">FT80W</strain>
    </source>
</reference>
<comment type="caution">
    <text evidence="3">The sequence shown here is derived from an EMBL/GenBank/DDBJ whole genome shotgun (WGS) entry which is preliminary data.</text>
</comment>
<dbReference type="Gene3D" id="1.25.40.10">
    <property type="entry name" value="Tetratricopeptide repeat domain"/>
    <property type="match status" value="2"/>
</dbReference>
<dbReference type="InterPro" id="IPR050767">
    <property type="entry name" value="Sel1_AlgK"/>
</dbReference>
<dbReference type="SUPFAM" id="SSF81901">
    <property type="entry name" value="HCP-like"/>
    <property type="match status" value="2"/>
</dbReference>
<dbReference type="Pfam" id="PF08238">
    <property type="entry name" value="Sel1"/>
    <property type="match status" value="7"/>
</dbReference>
<keyword evidence="4" id="KW-1185">Reference proteome</keyword>
<evidence type="ECO:0000313" key="4">
    <source>
        <dbReference type="Proteomes" id="UP000433309"/>
    </source>
</evidence>
<sequence length="511" mass="54836">MIAPERRMRPDLHYHRHFQARMAMFKPTAGIALMFTLAAANAQAPDPNAPVVTITRQTPTGESPRVFAAKQTALRGSLASKCGLDSVYFTPDDDTDLAIRERMESTVAGEVSDPNVPMPLTRPRKFSGNAPDNDVANTAESSSIPGVGTESTMGPCDVNDRKAAAARESIIRNDKSFADAVAALDAKDYTKAAALLQTAYKKIAYPEAAVLLAKLSLNGQGMPRDTDKALDWLNRAAVGRFDAGRYPTHFNPKDPEAANGMIEGALMLARLYTEGSDGVKKDPAEARKWYLRAAELGSVPALHALGLASGKDIKQARAYFQQAADEGYAPAQYSLGRLYYQGGDGIQQDYALARNWYARAAQSGHAGALYALARMYDLGEGVKVDQAKAYTYYKAAALKADPAAQSALALYYYQGEQVPKNLSTARQLFTEAAMRGDSEAMFNLAVMSAQGEGGDKDLGMAYVWFSLAKANGHERAGQALEGIAKRMSAQDQATADAILKQRAAAPTHGGG</sequence>
<dbReference type="GO" id="GO:0036503">
    <property type="term" value="P:ERAD pathway"/>
    <property type="evidence" value="ECO:0007669"/>
    <property type="project" value="TreeGrafter"/>
</dbReference>
<feature type="signal peptide" evidence="2">
    <location>
        <begin position="1"/>
        <end position="44"/>
    </location>
</feature>
<proteinExistence type="predicted"/>
<feature type="compositionally biased region" description="Polar residues" evidence="1">
    <location>
        <begin position="135"/>
        <end position="152"/>
    </location>
</feature>
<dbReference type="InterPro" id="IPR006597">
    <property type="entry name" value="Sel1-like"/>
</dbReference>
<dbReference type="EMBL" id="WKJK01000019">
    <property type="protein sequence ID" value="MRW93797.1"/>
    <property type="molecule type" value="Genomic_DNA"/>
</dbReference>
<organism evidence="3 4">
    <name type="scientific">Duganella guangzhouensis</name>
    <dbReference type="NCBI Taxonomy" id="2666084"/>
    <lineage>
        <taxon>Bacteria</taxon>
        <taxon>Pseudomonadati</taxon>
        <taxon>Pseudomonadota</taxon>
        <taxon>Betaproteobacteria</taxon>
        <taxon>Burkholderiales</taxon>
        <taxon>Oxalobacteraceae</taxon>
        <taxon>Telluria group</taxon>
        <taxon>Duganella</taxon>
    </lineage>
</organism>
<evidence type="ECO:0000256" key="2">
    <source>
        <dbReference type="SAM" id="SignalP"/>
    </source>
</evidence>
<evidence type="ECO:0008006" key="5">
    <source>
        <dbReference type="Google" id="ProtNLM"/>
    </source>
</evidence>
<dbReference type="InterPro" id="IPR011990">
    <property type="entry name" value="TPR-like_helical_dom_sf"/>
</dbReference>
<feature type="chain" id="PRO_5026331911" description="Sel1 repeat family protein" evidence="2">
    <location>
        <begin position="45"/>
        <end position="511"/>
    </location>
</feature>
<dbReference type="SMART" id="SM00671">
    <property type="entry name" value="SEL1"/>
    <property type="match status" value="7"/>
</dbReference>